<dbReference type="EMBL" id="UINC01103461">
    <property type="protein sequence ID" value="SVC65867.1"/>
    <property type="molecule type" value="Genomic_DNA"/>
</dbReference>
<dbReference type="InterPro" id="IPR013556">
    <property type="entry name" value="Flag_M-ring_C"/>
</dbReference>
<evidence type="ECO:0000313" key="4">
    <source>
        <dbReference type="EMBL" id="SVC65867.1"/>
    </source>
</evidence>
<evidence type="ECO:0000256" key="2">
    <source>
        <dbReference type="SAM" id="MobiDB-lite"/>
    </source>
</evidence>
<feature type="coiled-coil region" evidence="1">
    <location>
        <begin position="295"/>
        <end position="322"/>
    </location>
</feature>
<feature type="compositionally biased region" description="Low complexity" evidence="2">
    <location>
        <begin position="68"/>
        <end position="80"/>
    </location>
</feature>
<name>A0A382NZF0_9ZZZZ</name>
<gene>
    <name evidence="4" type="ORF">METZ01_LOCUS318721</name>
</gene>
<protein>
    <recommendedName>
        <fullName evidence="3">Flagellar M-ring C-terminal domain-containing protein</fullName>
    </recommendedName>
</protein>
<dbReference type="PANTHER" id="PTHR30046">
    <property type="entry name" value="FLAGELLAR M-RING PROTEIN"/>
    <property type="match status" value="1"/>
</dbReference>
<accession>A0A382NZF0</accession>
<keyword evidence="1" id="KW-0175">Coiled coil</keyword>
<evidence type="ECO:0000256" key="1">
    <source>
        <dbReference type="SAM" id="Coils"/>
    </source>
</evidence>
<dbReference type="Pfam" id="PF08345">
    <property type="entry name" value="YscJ_FliF_C"/>
    <property type="match status" value="1"/>
</dbReference>
<dbReference type="PANTHER" id="PTHR30046:SF0">
    <property type="entry name" value="FLAGELLAR M-RING PROTEIN"/>
    <property type="match status" value="1"/>
</dbReference>
<feature type="domain" description="Flagellar M-ring C-terminal" evidence="3">
    <location>
        <begin position="10"/>
        <end position="167"/>
    </location>
</feature>
<proteinExistence type="predicted"/>
<feature type="non-terminal residue" evidence="4">
    <location>
        <position position="361"/>
    </location>
</feature>
<feature type="region of interest" description="Disordered" evidence="2">
    <location>
        <begin position="55"/>
        <end position="80"/>
    </location>
</feature>
<evidence type="ECO:0000259" key="3">
    <source>
        <dbReference type="Pfam" id="PF08345"/>
    </source>
</evidence>
<dbReference type="AlphaFoldDB" id="A0A382NZF0"/>
<dbReference type="InterPro" id="IPR043427">
    <property type="entry name" value="YscJ/FliF"/>
</dbReference>
<feature type="non-terminal residue" evidence="4">
    <location>
        <position position="1"/>
    </location>
</feature>
<reference evidence="4" key="1">
    <citation type="submission" date="2018-05" db="EMBL/GenBank/DDBJ databases">
        <authorList>
            <person name="Lanie J.A."/>
            <person name="Ng W.-L."/>
            <person name="Kazmierczak K.M."/>
            <person name="Andrzejewski T.M."/>
            <person name="Davidsen T.M."/>
            <person name="Wayne K.J."/>
            <person name="Tettelin H."/>
            <person name="Glass J.I."/>
            <person name="Rusch D."/>
            <person name="Podicherti R."/>
            <person name="Tsui H.-C.T."/>
            <person name="Winkler M.E."/>
        </authorList>
    </citation>
    <scope>NUCLEOTIDE SEQUENCE</scope>
</reference>
<organism evidence="4">
    <name type="scientific">marine metagenome</name>
    <dbReference type="NCBI Taxonomy" id="408172"/>
    <lineage>
        <taxon>unclassified sequences</taxon>
        <taxon>metagenomes</taxon>
        <taxon>ecological metagenomes</taxon>
    </lineage>
</organism>
<sequence length="361" mass="37655">YLAAQVRSTLEPALGPGQVIVTVSAELNHDQITHTSIEFDPDGVVTNQFTSTIDTTGNSTPRPGGVAGATANTNTSTNNAGGALANNTQNKEEKIISFNNSQNTTNTVKAVGKPERITASVLVAQGATARDAAAMLQLTNVVKNAIGLHIDGGVSGVRPDDIVVEEILFNDAHLTAAKDELDSAATKAMIGDLVRNILYVLLGAGALLAFVKLVKRSADEAIPAGVPVGQLLAGPAMVAAPAGAMAGGAMMAAPAGGGAPAGGVDADAQIAASAKSLEDIEEALKDPSKLSTAEIQMLMDKKKEEKERRKMLEAMADEDDEEDVEVIEQEKQKLIMDFGIGKKQPERVNIEVLRDMIKENP</sequence>